<accession>A0ABR0WDI0</accession>
<dbReference type="EMBL" id="JABTTQ020000012">
    <property type="protein sequence ID" value="KAK6145667.1"/>
    <property type="molecule type" value="Genomic_DNA"/>
</dbReference>
<dbReference type="InterPro" id="IPR000863">
    <property type="entry name" value="Sulfotransferase_dom"/>
</dbReference>
<name>A0ABR0WDI0_REHGL</name>
<dbReference type="Pfam" id="PF00685">
    <property type="entry name" value="Sulfotransfer_1"/>
    <property type="match status" value="2"/>
</dbReference>
<dbReference type="EC" id="2.8.2.-" evidence="3"/>
<feature type="domain" description="Sulfotransferase" evidence="5">
    <location>
        <begin position="64"/>
        <end position="216"/>
    </location>
</feature>
<evidence type="ECO:0000313" key="7">
    <source>
        <dbReference type="Proteomes" id="UP001318860"/>
    </source>
</evidence>
<dbReference type="Proteomes" id="UP001318860">
    <property type="component" value="Unassembled WGS sequence"/>
</dbReference>
<dbReference type="PANTHER" id="PTHR11783">
    <property type="entry name" value="SULFOTRANSFERASE SULT"/>
    <property type="match status" value="1"/>
</dbReference>
<sequence>MPNLSPSCPPCPTPNSNNDDKSLNELPKARFWEAMDICQWEGFWFEPGLVKSAITFRSSFHARDDDILLTSTMKTGTTWLKALSLCIMQNKTHQKNDDILTTENPHFHVPTIESIIYSTKAPQVDLYDTSAPRLLHTHLPYAVLPDSVKNSACKVVYIARNPKDTLISMWHFFNSIFRSNQDPFPLEKIVDCFCSGVHQYGPFFEHVVEYWQESQKGLRKYCFSNEKEVDEILWRCSLERLKNLEVNKNGFVIFPVPNNSYFRKGEVGDWKNYLTTEMEEQINQTSRIKLEPFGFADFMDPTEVSSSRHMASSSSPPPALPMDSSIIVIEPSILETKADIKLMALHKRTIYISPPAHKKGPDKT</sequence>
<evidence type="ECO:0000256" key="4">
    <source>
        <dbReference type="SAM" id="MobiDB-lite"/>
    </source>
</evidence>
<keyword evidence="2 3" id="KW-0808">Transferase</keyword>
<gene>
    <name evidence="6" type="ORF">DH2020_022487</name>
</gene>
<comment type="similarity">
    <text evidence="1 3">Belongs to the sulfotransferase 1 family.</text>
</comment>
<protein>
    <recommendedName>
        <fullName evidence="3">Sulfotransferase</fullName>
        <ecNumber evidence="3">2.8.2.-</ecNumber>
    </recommendedName>
</protein>
<evidence type="ECO:0000256" key="3">
    <source>
        <dbReference type="RuleBase" id="RU361155"/>
    </source>
</evidence>
<feature type="domain" description="Sulfotransferase" evidence="5">
    <location>
        <begin position="225"/>
        <end position="290"/>
    </location>
</feature>
<keyword evidence="7" id="KW-1185">Reference proteome</keyword>
<evidence type="ECO:0000256" key="1">
    <source>
        <dbReference type="ARBA" id="ARBA00005771"/>
    </source>
</evidence>
<dbReference type="InterPro" id="IPR027417">
    <property type="entry name" value="P-loop_NTPase"/>
</dbReference>
<organism evidence="6 7">
    <name type="scientific">Rehmannia glutinosa</name>
    <name type="common">Chinese foxglove</name>
    <dbReference type="NCBI Taxonomy" id="99300"/>
    <lineage>
        <taxon>Eukaryota</taxon>
        <taxon>Viridiplantae</taxon>
        <taxon>Streptophyta</taxon>
        <taxon>Embryophyta</taxon>
        <taxon>Tracheophyta</taxon>
        <taxon>Spermatophyta</taxon>
        <taxon>Magnoliopsida</taxon>
        <taxon>eudicotyledons</taxon>
        <taxon>Gunneridae</taxon>
        <taxon>Pentapetalae</taxon>
        <taxon>asterids</taxon>
        <taxon>lamiids</taxon>
        <taxon>Lamiales</taxon>
        <taxon>Orobanchaceae</taxon>
        <taxon>Rehmannieae</taxon>
        <taxon>Rehmannia</taxon>
    </lineage>
</organism>
<dbReference type="Gene3D" id="3.40.50.300">
    <property type="entry name" value="P-loop containing nucleotide triphosphate hydrolases"/>
    <property type="match status" value="1"/>
</dbReference>
<evidence type="ECO:0000259" key="5">
    <source>
        <dbReference type="Pfam" id="PF00685"/>
    </source>
</evidence>
<proteinExistence type="inferred from homology"/>
<dbReference type="SUPFAM" id="SSF52540">
    <property type="entry name" value="P-loop containing nucleoside triphosphate hydrolases"/>
    <property type="match status" value="1"/>
</dbReference>
<evidence type="ECO:0000313" key="6">
    <source>
        <dbReference type="EMBL" id="KAK6145667.1"/>
    </source>
</evidence>
<evidence type="ECO:0000256" key="2">
    <source>
        <dbReference type="ARBA" id="ARBA00022679"/>
    </source>
</evidence>
<reference evidence="6 7" key="1">
    <citation type="journal article" date="2021" name="Comput. Struct. Biotechnol. J.">
        <title>De novo genome assembly of the potent medicinal plant Rehmannia glutinosa using nanopore technology.</title>
        <authorList>
            <person name="Ma L."/>
            <person name="Dong C."/>
            <person name="Song C."/>
            <person name="Wang X."/>
            <person name="Zheng X."/>
            <person name="Niu Y."/>
            <person name="Chen S."/>
            <person name="Feng W."/>
        </authorList>
    </citation>
    <scope>NUCLEOTIDE SEQUENCE [LARGE SCALE GENOMIC DNA]</scope>
    <source>
        <strain evidence="6">DH-2019</strain>
    </source>
</reference>
<feature type="region of interest" description="Disordered" evidence="4">
    <location>
        <begin position="1"/>
        <end position="22"/>
    </location>
</feature>
<comment type="caution">
    <text evidence="6">The sequence shown here is derived from an EMBL/GenBank/DDBJ whole genome shotgun (WGS) entry which is preliminary data.</text>
</comment>